<dbReference type="PANTHER" id="PTHR10339">
    <property type="entry name" value="ADP-RIBOSYLTRANSFERASE"/>
    <property type="match status" value="1"/>
</dbReference>
<evidence type="ECO:0000256" key="10">
    <source>
        <dbReference type="RuleBase" id="RU361228"/>
    </source>
</evidence>
<dbReference type="Gene3D" id="3.90.176.10">
    <property type="entry name" value="Toxin ADP-ribosyltransferase, Chain A, domain 1"/>
    <property type="match status" value="1"/>
</dbReference>
<evidence type="ECO:0000313" key="12">
    <source>
        <dbReference type="EMBL" id="CAF3948651.1"/>
    </source>
</evidence>
<evidence type="ECO:0000256" key="2">
    <source>
        <dbReference type="ARBA" id="ARBA00009558"/>
    </source>
</evidence>
<dbReference type="AlphaFoldDB" id="A0A8S2MK39"/>
<evidence type="ECO:0000313" key="13">
    <source>
        <dbReference type="Proteomes" id="UP000682733"/>
    </source>
</evidence>
<keyword evidence="3" id="KW-0964">Secreted</keyword>
<evidence type="ECO:0000256" key="5">
    <source>
        <dbReference type="ARBA" id="ARBA00022676"/>
    </source>
</evidence>
<reference evidence="12" key="1">
    <citation type="submission" date="2021-02" db="EMBL/GenBank/DDBJ databases">
        <authorList>
            <person name="Nowell W R."/>
        </authorList>
    </citation>
    <scope>NUCLEOTIDE SEQUENCE</scope>
</reference>
<dbReference type="Proteomes" id="UP000682733">
    <property type="component" value="Unassembled WGS sequence"/>
</dbReference>
<evidence type="ECO:0000256" key="3">
    <source>
        <dbReference type="ARBA" id="ARBA00022525"/>
    </source>
</evidence>
<keyword evidence="4" id="KW-0800">Toxin</keyword>
<dbReference type="GO" id="GO:0090729">
    <property type="term" value="F:toxin activity"/>
    <property type="evidence" value="ECO:0007669"/>
    <property type="project" value="UniProtKB-KW"/>
</dbReference>
<evidence type="ECO:0000256" key="4">
    <source>
        <dbReference type="ARBA" id="ARBA00022656"/>
    </source>
</evidence>
<dbReference type="Proteomes" id="UP000677228">
    <property type="component" value="Unassembled WGS sequence"/>
</dbReference>
<evidence type="ECO:0000256" key="1">
    <source>
        <dbReference type="ARBA" id="ARBA00004613"/>
    </source>
</evidence>
<organism evidence="12 13">
    <name type="scientific">Didymodactylos carnosus</name>
    <dbReference type="NCBI Taxonomy" id="1234261"/>
    <lineage>
        <taxon>Eukaryota</taxon>
        <taxon>Metazoa</taxon>
        <taxon>Spiralia</taxon>
        <taxon>Gnathifera</taxon>
        <taxon>Rotifera</taxon>
        <taxon>Eurotatoria</taxon>
        <taxon>Bdelloidea</taxon>
        <taxon>Philodinida</taxon>
        <taxon>Philodinidae</taxon>
        <taxon>Didymodactylos</taxon>
    </lineage>
</organism>
<dbReference type="PANTHER" id="PTHR10339:SF25">
    <property type="entry name" value="SECRETED EXOENZYME S"/>
    <property type="match status" value="1"/>
</dbReference>
<gene>
    <name evidence="11" type="ORF">OVA965_LOCUS21394</name>
    <name evidence="12" type="ORF">TMI583_LOCUS22033</name>
</gene>
<name>A0A8S2MK39_9BILA</name>
<dbReference type="GO" id="GO:0005576">
    <property type="term" value="C:extracellular region"/>
    <property type="evidence" value="ECO:0007669"/>
    <property type="project" value="UniProtKB-SubCell"/>
</dbReference>
<evidence type="ECO:0000256" key="9">
    <source>
        <dbReference type="ARBA" id="ARBA00047597"/>
    </source>
</evidence>
<dbReference type="InterPro" id="IPR000768">
    <property type="entry name" value="ART"/>
</dbReference>
<proteinExistence type="inferred from homology"/>
<evidence type="ECO:0000256" key="8">
    <source>
        <dbReference type="ARBA" id="ARBA00023026"/>
    </source>
</evidence>
<sequence>MSLRIQRFAFEEQVLSLSNSDTYSEAKWIEKSKFLDEWDYCQWEAEHWLFCTNQKVEKAAQGIVIEGEKLGGDIYMNQANEIAGLLMSVANNDFTEIQKFCFNLYTRETFLYKLINKVLSNRDTTKVNTLGPFCSILNRSFVLLSEYRYTGIVYRGILLSSEQVKLYQQARGVFQQWDGFVSTTKNRNMANIYGNTLFIITIDGLYVNGLDISSFSNFPEEEEVLIPPGRTFSIDEIEFNTVDDKYHVHISMCY</sequence>
<accession>A0A8S2MK39</accession>
<keyword evidence="8" id="KW-0843">Virulence</keyword>
<dbReference type="EC" id="2.4.2.31" evidence="10"/>
<evidence type="ECO:0000256" key="7">
    <source>
        <dbReference type="ARBA" id="ARBA00022695"/>
    </source>
</evidence>
<keyword evidence="5 10" id="KW-0328">Glycosyltransferase</keyword>
<comment type="similarity">
    <text evidence="2 10">Belongs to the Arg-specific ADP-ribosyltransferase family.</text>
</comment>
<dbReference type="GO" id="GO:0003950">
    <property type="term" value="F:NAD+ poly-ADP-ribosyltransferase activity"/>
    <property type="evidence" value="ECO:0007669"/>
    <property type="project" value="TreeGrafter"/>
</dbReference>
<keyword evidence="10" id="KW-0521">NADP</keyword>
<dbReference type="EMBL" id="CAJOBA010029063">
    <property type="protein sequence ID" value="CAF3948651.1"/>
    <property type="molecule type" value="Genomic_DNA"/>
</dbReference>
<keyword evidence="10" id="KW-0520">NAD</keyword>
<keyword evidence="6 10" id="KW-0808">Transferase</keyword>
<dbReference type="EMBL" id="CAJNOK010011709">
    <property type="protein sequence ID" value="CAF1146664.1"/>
    <property type="molecule type" value="Genomic_DNA"/>
</dbReference>
<comment type="catalytic activity">
    <reaction evidence="9 10">
        <text>L-arginyl-[protein] + NAD(+) = N(omega)-(ADP-D-ribosyl)-L-arginyl-[protein] + nicotinamide + H(+)</text>
        <dbReference type="Rhea" id="RHEA:19149"/>
        <dbReference type="Rhea" id="RHEA-COMP:10532"/>
        <dbReference type="Rhea" id="RHEA-COMP:15087"/>
        <dbReference type="ChEBI" id="CHEBI:15378"/>
        <dbReference type="ChEBI" id="CHEBI:17154"/>
        <dbReference type="ChEBI" id="CHEBI:29965"/>
        <dbReference type="ChEBI" id="CHEBI:57540"/>
        <dbReference type="ChEBI" id="CHEBI:142554"/>
        <dbReference type="EC" id="2.4.2.31"/>
    </reaction>
</comment>
<dbReference type="GO" id="GO:0106274">
    <property type="term" value="F:NAD+-protein-arginine ADP-ribosyltransferase activity"/>
    <property type="evidence" value="ECO:0007669"/>
    <property type="project" value="UniProtKB-EC"/>
</dbReference>
<dbReference type="GO" id="GO:0016779">
    <property type="term" value="F:nucleotidyltransferase activity"/>
    <property type="evidence" value="ECO:0007669"/>
    <property type="project" value="UniProtKB-KW"/>
</dbReference>
<dbReference type="SUPFAM" id="SSF56399">
    <property type="entry name" value="ADP-ribosylation"/>
    <property type="match status" value="1"/>
</dbReference>
<comment type="subcellular location">
    <subcellularLocation>
        <location evidence="1">Secreted</location>
    </subcellularLocation>
</comment>
<dbReference type="PROSITE" id="PS51996">
    <property type="entry name" value="TR_MART"/>
    <property type="match status" value="1"/>
</dbReference>
<comment type="caution">
    <text evidence="12">The sequence shown here is derived from an EMBL/GenBank/DDBJ whole genome shotgun (WGS) entry which is preliminary data.</text>
</comment>
<evidence type="ECO:0000313" key="11">
    <source>
        <dbReference type="EMBL" id="CAF1146664.1"/>
    </source>
</evidence>
<dbReference type="InterPro" id="IPR050999">
    <property type="entry name" value="ADP-ribosyltransferase_ARG"/>
</dbReference>
<keyword evidence="7" id="KW-0548">Nucleotidyltransferase</keyword>
<dbReference type="Pfam" id="PF01129">
    <property type="entry name" value="ART"/>
    <property type="match status" value="1"/>
</dbReference>
<protein>
    <recommendedName>
        <fullName evidence="10">NAD(P)(+)--arginine ADP-ribosyltransferase</fullName>
        <ecNumber evidence="10">2.4.2.31</ecNumber>
    </recommendedName>
    <alternativeName>
        <fullName evidence="10">Mono(ADP-ribosyl)transferase</fullName>
    </alternativeName>
</protein>
<evidence type="ECO:0000256" key="6">
    <source>
        <dbReference type="ARBA" id="ARBA00022679"/>
    </source>
</evidence>